<dbReference type="EMBL" id="FOMI01000010">
    <property type="protein sequence ID" value="SFD34901.1"/>
    <property type="molecule type" value="Genomic_DNA"/>
</dbReference>
<accession>A0A1I1RKR5</accession>
<protein>
    <submittedName>
        <fullName evidence="1">Uncharacterized protein</fullName>
    </submittedName>
</protein>
<dbReference type="STRING" id="870482.SAMN04487987_11073"/>
<gene>
    <name evidence="1" type="ORF">SAMN04487987_11073</name>
</gene>
<evidence type="ECO:0000313" key="1">
    <source>
        <dbReference type="EMBL" id="SFD34901.1"/>
    </source>
</evidence>
<dbReference type="AlphaFoldDB" id="A0A1I1RKR5"/>
<keyword evidence="2" id="KW-1185">Reference proteome</keyword>
<sequence length="125" mass="14342">MAFVVLFSTMSFTFNMHYCGDTLVETAIFNKARGCGMEKEIPSADGCSITKKNCCDEEQLVIDGQDELQLQVDKNSFEQQIFIASFVYTYINLFEGLEKKVSSYEEYKPPLVIRQLYKIGETYLI</sequence>
<dbReference type="Pfam" id="PF26622">
    <property type="entry name" value="DUF8199"/>
    <property type="match status" value="1"/>
</dbReference>
<dbReference type="InterPro" id="IPR058060">
    <property type="entry name" value="HYC_CC_PP"/>
</dbReference>
<proteinExistence type="predicted"/>
<evidence type="ECO:0000313" key="2">
    <source>
        <dbReference type="Proteomes" id="UP000199439"/>
    </source>
</evidence>
<dbReference type="InterPro" id="IPR058512">
    <property type="entry name" value="DUF8199"/>
</dbReference>
<organism evidence="1 2">
    <name type="scientific">Algibacter pectinivorans</name>
    <dbReference type="NCBI Taxonomy" id="870482"/>
    <lineage>
        <taxon>Bacteria</taxon>
        <taxon>Pseudomonadati</taxon>
        <taxon>Bacteroidota</taxon>
        <taxon>Flavobacteriia</taxon>
        <taxon>Flavobacteriales</taxon>
        <taxon>Flavobacteriaceae</taxon>
        <taxon>Algibacter</taxon>
    </lineage>
</organism>
<reference evidence="2" key="1">
    <citation type="submission" date="2016-10" db="EMBL/GenBank/DDBJ databases">
        <authorList>
            <person name="Varghese N."/>
            <person name="Submissions S."/>
        </authorList>
    </citation>
    <scope>NUCLEOTIDE SEQUENCE [LARGE SCALE GENOMIC DNA]</scope>
    <source>
        <strain evidence="2">DSM 25730</strain>
    </source>
</reference>
<dbReference type="Proteomes" id="UP000199439">
    <property type="component" value="Unassembled WGS sequence"/>
</dbReference>
<dbReference type="NCBIfam" id="NF047658">
    <property type="entry name" value="HYC_CC_PP"/>
    <property type="match status" value="1"/>
</dbReference>
<name>A0A1I1RKR5_9FLAO</name>
<dbReference type="OrthoDB" id="1493875at2"/>